<dbReference type="InterPro" id="IPR050364">
    <property type="entry name" value="Cytochrome_P450_fung"/>
</dbReference>
<accession>A0A9W8K3T5</accession>
<comment type="cofactor">
    <cofactor evidence="1 9">
        <name>heme</name>
        <dbReference type="ChEBI" id="CHEBI:30413"/>
    </cofactor>
</comment>
<comment type="similarity">
    <text evidence="3 10">Belongs to the cytochrome P450 family.</text>
</comment>
<comment type="pathway">
    <text evidence="2">Secondary metabolite biosynthesis.</text>
</comment>
<dbReference type="CDD" id="cd11065">
    <property type="entry name" value="CYP64-like"/>
    <property type="match status" value="1"/>
</dbReference>
<evidence type="ECO:0000256" key="7">
    <source>
        <dbReference type="ARBA" id="ARBA00023004"/>
    </source>
</evidence>
<evidence type="ECO:0000256" key="8">
    <source>
        <dbReference type="ARBA" id="ARBA00023033"/>
    </source>
</evidence>
<keyword evidence="13" id="KW-1185">Reference proteome</keyword>
<keyword evidence="11" id="KW-1133">Transmembrane helix</keyword>
<evidence type="ECO:0000256" key="4">
    <source>
        <dbReference type="ARBA" id="ARBA00022617"/>
    </source>
</evidence>
<evidence type="ECO:0000256" key="5">
    <source>
        <dbReference type="ARBA" id="ARBA00022723"/>
    </source>
</evidence>
<dbReference type="SUPFAM" id="SSF48264">
    <property type="entry name" value="Cytochrome P450"/>
    <property type="match status" value="1"/>
</dbReference>
<evidence type="ECO:0000313" key="12">
    <source>
        <dbReference type="EMBL" id="KAJ3512409.1"/>
    </source>
</evidence>
<dbReference type="InterPro" id="IPR036396">
    <property type="entry name" value="Cyt_P450_sf"/>
</dbReference>
<evidence type="ECO:0000256" key="6">
    <source>
        <dbReference type="ARBA" id="ARBA00023002"/>
    </source>
</evidence>
<dbReference type="EMBL" id="JANKHO010000259">
    <property type="protein sequence ID" value="KAJ3512409.1"/>
    <property type="molecule type" value="Genomic_DNA"/>
</dbReference>
<dbReference type="Proteomes" id="UP001148786">
    <property type="component" value="Unassembled WGS sequence"/>
</dbReference>
<feature type="transmembrane region" description="Helical" evidence="11">
    <location>
        <begin position="301"/>
        <end position="327"/>
    </location>
</feature>
<dbReference type="InterPro" id="IPR002401">
    <property type="entry name" value="Cyt_P450_E_grp-I"/>
</dbReference>
<dbReference type="InterPro" id="IPR017972">
    <property type="entry name" value="Cyt_P450_CS"/>
</dbReference>
<name>A0A9W8K3T5_9AGAR</name>
<evidence type="ECO:0000256" key="3">
    <source>
        <dbReference type="ARBA" id="ARBA00010617"/>
    </source>
</evidence>
<proteinExistence type="inferred from homology"/>
<dbReference type="GO" id="GO:0004497">
    <property type="term" value="F:monooxygenase activity"/>
    <property type="evidence" value="ECO:0007669"/>
    <property type="project" value="UniProtKB-KW"/>
</dbReference>
<keyword evidence="11" id="KW-0812">Transmembrane</keyword>
<evidence type="ECO:0000313" key="13">
    <source>
        <dbReference type="Proteomes" id="UP001148786"/>
    </source>
</evidence>
<evidence type="ECO:0008006" key="14">
    <source>
        <dbReference type="Google" id="ProtNLM"/>
    </source>
</evidence>
<dbReference type="PROSITE" id="PS00086">
    <property type="entry name" value="CYTOCHROME_P450"/>
    <property type="match status" value="1"/>
</dbReference>
<dbReference type="PANTHER" id="PTHR46300">
    <property type="entry name" value="P450, PUTATIVE (EUROFUNG)-RELATED-RELATED"/>
    <property type="match status" value="1"/>
</dbReference>
<dbReference type="Pfam" id="PF00067">
    <property type="entry name" value="p450"/>
    <property type="match status" value="1"/>
</dbReference>
<dbReference type="GO" id="GO:0005506">
    <property type="term" value="F:iron ion binding"/>
    <property type="evidence" value="ECO:0007669"/>
    <property type="project" value="InterPro"/>
</dbReference>
<dbReference type="Gene3D" id="1.10.630.10">
    <property type="entry name" value="Cytochrome P450"/>
    <property type="match status" value="1"/>
</dbReference>
<gene>
    <name evidence="12" type="ORF">NLJ89_g3543</name>
</gene>
<keyword evidence="8 10" id="KW-0503">Monooxygenase</keyword>
<evidence type="ECO:0000256" key="2">
    <source>
        <dbReference type="ARBA" id="ARBA00005179"/>
    </source>
</evidence>
<keyword evidence="11" id="KW-0472">Membrane</keyword>
<dbReference type="GO" id="GO:0016705">
    <property type="term" value="F:oxidoreductase activity, acting on paired donors, with incorporation or reduction of molecular oxygen"/>
    <property type="evidence" value="ECO:0007669"/>
    <property type="project" value="InterPro"/>
</dbReference>
<dbReference type="InterPro" id="IPR001128">
    <property type="entry name" value="Cyt_P450"/>
</dbReference>
<sequence>MYDLGLPFAYTHLCYASGILFIIYLLRIRSVRLSGYPLPPGPPKLPMFGNLFDMPSSFEWEVFHRWSKQYDSEIIHLSVPGTSFIILDSLKAATDLLEKRSSIYSSRPKFTVLNKVMGFSWLLPFMPYGPLWKERRRALSRYFHPTNDKLHKSVEIEYTGRLLLLLLEDPERYLQHLNHTIGGGLLSMTYGNSARQSGEHLLGLAEEVGQCLSDGVVPGTMLLDAVPSLARILSPLLVGARFRRSNQEWEALVSRFRDVPFRDVQEMRTEGLASPSFVSAALDQLPVSENNEEQHRIIKDVAGIIFIGGSGTMGSALHTFFLAMTLFSDTQAKAQEELDRVVGQDRLPSFDDEPNLPYLSALIKEVIRWRAVGPLGLPHVLEKDDVYNGYFIPAQSVVISNVWAILNNDNEYPDPGTFQPERFLKDGRLDTSVRDPSDVIFGFGRRACPGEHIAHSTMYIIIASILSTFKIATPVDEKGVRMEPSGEYQSGVTFQPLPFKCAIKPRHDKAEALIRGDDT</sequence>
<dbReference type="AlphaFoldDB" id="A0A9W8K3T5"/>
<keyword evidence="5 9" id="KW-0479">Metal-binding</keyword>
<dbReference type="GO" id="GO:0020037">
    <property type="term" value="F:heme binding"/>
    <property type="evidence" value="ECO:0007669"/>
    <property type="project" value="InterPro"/>
</dbReference>
<dbReference type="PANTHER" id="PTHR46300:SF7">
    <property type="entry name" value="P450, PUTATIVE (EUROFUNG)-RELATED"/>
    <property type="match status" value="1"/>
</dbReference>
<keyword evidence="7 9" id="KW-0408">Iron</keyword>
<feature type="transmembrane region" description="Helical" evidence="11">
    <location>
        <begin position="6"/>
        <end position="26"/>
    </location>
</feature>
<reference evidence="12" key="1">
    <citation type="submission" date="2022-07" db="EMBL/GenBank/DDBJ databases">
        <title>Genome Sequence of Agrocybe chaxingu.</title>
        <authorList>
            <person name="Buettner E."/>
        </authorList>
    </citation>
    <scope>NUCLEOTIDE SEQUENCE</scope>
    <source>
        <strain evidence="12">MP-N11</strain>
    </source>
</reference>
<keyword evidence="6 10" id="KW-0560">Oxidoreductase</keyword>
<evidence type="ECO:0000256" key="1">
    <source>
        <dbReference type="ARBA" id="ARBA00001971"/>
    </source>
</evidence>
<organism evidence="12 13">
    <name type="scientific">Agrocybe chaxingu</name>
    <dbReference type="NCBI Taxonomy" id="84603"/>
    <lineage>
        <taxon>Eukaryota</taxon>
        <taxon>Fungi</taxon>
        <taxon>Dikarya</taxon>
        <taxon>Basidiomycota</taxon>
        <taxon>Agaricomycotina</taxon>
        <taxon>Agaricomycetes</taxon>
        <taxon>Agaricomycetidae</taxon>
        <taxon>Agaricales</taxon>
        <taxon>Agaricineae</taxon>
        <taxon>Strophariaceae</taxon>
        <taxon>Agrocybe</taxon>
    </lineage>
</organism>
<dbReference type="OrthoDB" id="2789670at2759"/>
<feature type="binding site" description="axial binding residue" evidence="9">
    <location>
        <position position="448"/>
    </location>
    <ligand>
        <name>heme</name>
        <dbReference type="ChEBI" id="CHEBI:30413"/>
    </ligand>
    <ligandPart>
        <name>Fe</name>
        <dbReference type="ChEBI" id="CHEBI:18248"/>
    </ligandPart>
</feature>
<comment type="caution">
    <text evidence="12">The sequence shown here is derived from an EMBL/GenBank/DDBJ whole genome shotgun (WGS) entry which is preliminary data.</text>
</comment>
<evidence type="ECO:0000256" key="10">
    <source>
        <dbReference type="RuleBase" id="RU000461"/>
    </source>
</evidence>
<dbReference type="PRINTS" id="PR00463">
    <property type="entry name" value="EP450I"/>
</dbReference>
<keyword evidence="4 9" id="KW-0349">Heme</keyword>
<evidence type="ECO:0000256" key="9">
    <source>
        <dbReference type="PIRSR" id="PIRSR602401-1"/>
    </source>
</evidence>
<protein>
    <recommendedName>
        <fullName evidence="14">Cytochrome P450</fullName>
    </recommendedName>
</protein>
<evidence type="ECO:0000256" key="11">
    <source>
        <dbReference type="SAM" id="Phobius"/>
    </source>
</evidence>